<dbReference type="AlphaFoldDB" id="A0AAN7TR64"/>
<keyword evidence="1" id="KW-0732">Signal</keyword>
<dbReference type="Proteomes" id="UP001344447">
    <property type="component" value="Unassembled WGS sequence"/>
</dbReference>
<proteinExistence type="predicted"/>
<feature type="chain" id="PRO_5042867970" evidence="1">
    <location>
        <begin position="22"/>
        <end position="65"/>
    </location>
</feature>
<protein>
    <submittedName>
        <fullName evidence="2">Uncharacterized protein</fullName>
    </submittedName>
</protein>
<comment type="caution">
    <text evidence="2">The sequence shown here is derived from an EMBL/GenBank/DDBJ whole genome shotgun (WGS) entry which is preliminary data.</text>
</comment>
<dbReference type="EMBL" id="JAVFKY010000004">
    <property type="protein sequence ID" value="KAK5577884.1"/>
    <property type="molecule type" value="Genomic_DNA"/>
</dbReference>
<accession>A0AAN7TR64</accession>
<sequence>MEQVLIFQFFIFLFLESLISLSNKNIISKSSLISNQSSNDCNELKNEITNKSSNAFFTRPNFVNY</sequence>
<evidence type="ECO:0000313" key="3">
    <source>
        <dbReference type="Proteomes" id="UP001344447"/>
    </source>
</evidence>
<organism evidence="2 3">
    <name type="scientific">Dictyostelium firmibasis</name>
    <dbReference type="NCBI Taxonomy" id="79012"/>
    <lineage>
        <taxon>Eukaryota</taxon>
        <taxon>Amoebozoa</taxon>
        <taxon>Evosea</taxon>
        <taxon>Eumycetozoa</taxon>
        <taxon>Dictyostelia</taxon>
        <taxon>Dictyosteliales</taxon>
        <taxon>Dictyosteliaceae</taxon>
        <taxon>Dictyostelium</taxon>
    </lineage>
</organism>
<reference evidence="2 3" key="1">
    <citation type="submission" date="2023-11" db="EMBL/GenBank/DDBJ databases">
        <title>Dfirmibasis_genome.</title>
        <authorList>
            <person name="Edelbroek B."/>
            <person name="Kjellin J."/>
            <person name="Jerlstrom-Hultqvist J."/>
            <person name="Soderbom F."/>
        </authorList>
    </citation>
    <scope>NUCLEOTIDE SEQUENCE [LARGE SCALE GENOMIC DNA]</scope>
    <source>
        <strain evidence="2 3">TNS-C-14</strain>
    </source>
</reference>
<evidence type="ECO:0000256" key="1">
    <source>
        <dbReference type="SAM" id="SignalP"/>
    </source>
</evidence>
<keyword evidence="3" id="KW-1185">Reference proteome</keyword>
<evidence type="ECO:0000313" key="2">
    <source>
        <dbReference type="EMBL" id="KAK5577884.1"/>
    </source>
</evidence>
<feature type="signal peptide" evidence="1">
    <location>
        <begin position="1"/>
        <end position="21"/>
    </location>
</feature>
<name>A0AAN7TR64_9MYCE</name>
<gene>
    <name evidence="2" type="ORF">RB653_002832</name>
</gene>